<evidence type="ECO:0000313" key="3">
    <source>
        <dbReference type="Proteomes" id="UP001454036"/>
    </source>
</evidence>
<dbReference type="EMBL" id="BAABME010013988">
    <property type="protein sequence ID" value="GAA0186742.1"/>
    <property type="molecule type" value="Genomic_DNA"/>
</dbReference>
<keyword evidence="3" id="KW-1185">Reference proteome</keyword>
<organism evidence="2 3">
    <name type="scientific">Lithospermum erythrorhizon</name>
    <name type="common">Purple gromwell</name>
    <name type="synonym">Lithospermum officinale var. erythrorhizon</name>
    <dbReference type="NCBI Taxonomy" id="34254"/>
    <lineage>
        <taxon>Eukaryota</taxon>
        <taxon>Viridiplantae</taxon>
        <taxon>Streptophyta</taxon>
        <taxon>Embryophyta</taxon>
        <taxon>Tracheophyta</taxon>
        <taxon>Spermatophyta</taxon>
        <taxon>Magnoliopsida</taxon>
        <taxon>eudicotyledons</taxon>
        <taxon>Gunneridae</taxon>
        <taxon>Pentapetalae</taxon>
        <taxon>asterids</taxon>
        <taxon>lamiids</taxon>
        <taxon>Boraginales</taxon>
        <taxon>Boraginaceae</taxon>
        <taxon>Boraginoideae</taxon>
        <taxon>Lithospermeae</taxon>
        <taxon>Lithospermum</taxon>
    </lineage>
</organism>
<proteinExistence type="predicted"/>
<feature type="domain" description="GAG-pre-integrase" evidence="1">
    <location>
        <begin position="103"/>
        <end position="158"/>
    </location>
</feature>
<gene>
    <name evidence="2" type="ORF">LIER_34030</name>
</gene>
<name>A0AAV3RZU3_LITER</name>
<accession>A0AAV3RZU3</accession>
<comment type="caution">
    <text evidence="2">The sequence shown here is derived from an EMBL/GenBank/DDBJ whole genome shotgun (WGS) entry which is preliminary data.</text>
</comment>
<dbReference type="Proteomes" id="UP001454036">
    <property type="component" value="Unassembled WGS sequence"/>
</dbReference>
<evidence type="ECO:0000259" key="1">
    <source>
        <dbReference type="Pfam" id="PF13976"/>
    </source>
</evidence>
<dbReference type="Pfam" id="PF13976">
    <property type="entry name" value="gag_pre-integrs"/>
    <property type="match status" value="1"/>
</dbReference>
<sequence>MIGKKIYLTQVQSLKGDYVTFGDGGKGKIVGKGELNAHDLPHLTDVLLVEGLTANLINISRLCDDGMKMFFCKEGCTVNNSCDRTVMHGARSADNCYVWTFVKALSSKKCDDAELWHKKLGDSHYRNIQQIISKEAIRGLPPLEVKDKACGECQVRKQTKSCHQKLQQVVTTRVLELMHMDLTGSIYQGIDTSDEDPGDGTNVNDSCPKDRSKIVEGKTVDDKCDDCSNQPAEFRGTIILTTSLANLIKELQQGGKNLLTIDEWLNSLEKVVSYPKWNQRILTKLSKTNTG</sequence>
<protein>
    <recommendedName>
        <fullName evidence="1">GAG-pre-integrase domain-containing protein</fullName>
    </recommendedName>
</protein>
<dbReference type="AlphaFoldDB" id="A0AAV3RZU3"/>
<dbReference type="InterPro" id="IPR025724">
    <property type="entry name" value="GAG-pre-integrase_dom"/>
</dbReference>
<reference evidence="2 3" key="1">
    <citation type="submission" date="2024-01" db="EMBL/GenBank/DDBJ databases">
        <title>The complete chloroplast genome sequence of Lithospermum erythrorhizon: insights into the phylogenetic relationship among Boraginaceae species and the maternal lineages of purple gromwells.</title>
        <authorList>
            <person name="Okada T."/>
            <person name="Watanabe K."/>
        </authorList>
    </citation>
    <scope>NUCLEOTIDE SEQUENCE [LARGE SCALE GENOMIC DNA]</scope>
</reference>
<evidence type="ECO:0000313" key="2">
    <source>
        <dbReference type="EMBL" id="GAA0186742.1"/>
    </source>
</evidence>